<organism evidence="2 3">
    <name type="scientific">Actinoplanes auranticolor</name>
    <dbReference type="NCBI Taxonomy" id="47988"/>
    <lineage>
        <taxon>Bacteria</taxon>
        <taxon>Bacillati</taxon>
        <taxon>Actinomycetota</taxon>
        <taxon>Actinomycetes</taxon>
        <taxon>Micromonosporales</taxon>
        <taxon>Micromonosporaceae</taxon>
        <taxon>Actinoplanes</taxon>
    </lineage>
</organism>
<feature type="domain" description="N-acetyltransferase" evidence="1">
    <location>
        <begin position="8"/>
        <end position="199"/>
    </location>
</feature>
<sequence length="203" mass="22980">MNPDNDTPALRIAGPGDIDTVADIVADAFDHLEVIHFLVPDPSRRRTVARDWYRLYIAHAISGAGQVVMTADASAAAVWFDRTGKITEPDDYTRRLAELAGDDLHRFQDLDLQMEAHHPTEAHWHLLFLAVRPGRWSQGLGSVLMDDTHSRLDGGGIPAYLEATSEQNRRLYRRHGYMDMRPPVITVSADAVLYRMWRPVQNR</sequence>
<protein>
    <submittedName>
        <fullName evidence="2">N-acetyltransferase</fullName>
    </submittedName>
</protein>
<dbReference type="EMBL" id="BOQL01000106">
    <property type="protein sequence ID" value="GIM80761.1"/>
    <property type="molecule type" value="Genomic_DNA"/>
</dbReference>
<evidence type="ECO:0000313" key="2">
    <source>
        <dbReference type="EMBL" id="GIM80761.1"/>
    </source>
</evidence>
<reference evidence="2" key="1">
    <citation type="submission" date="2021-03" db="EMBL/GenBank/DDBJ databases">
        <title>Whole genome shotgun sequence of Actinoplanes auranticolor NBRC 12245.</title>
        <authorList>
            <person name="Komaki H."/>
            <person name="Tamura T."/>
        </authorList>
    </citation>
    <scope>NUCLEOTIDE SEQUENCE</scope>
    <source>
        <strain evidence="2">NBRC 12245</strain>
    </source>
</reference>
<dbReference type="RefSeq" id="WP_212994964.1">
    <property type="nucleotide sequence ID" value="NZ_BAABEA010000004.1"/>
</dbReference>
<dbReference type="Gene3D" id="3.40.630.30">
    <property type="match status" value="1"/>
</dbReference>
<dbReference type="Pfam" id="PF00583">
    <property type="entry name" value="Acetyltransf_1"/>
    <property type="match status" value="1"/>
</dbReference>
<dbReference type="GO" id="GO:0016747">
    <property type="term" value="F:acyltransferase activity, transferring groups other than amino-acyl groups"/>
    <property type="evidence" value="ECO:0007669"/>
    <property type="project" value="InterPro"/>
</dbReference>
<dbReference type="Proteomes" id="UP000681340">
    <property type="component" value="Unassembled WGS sequence"/>
</dbReference>
<keyword evidence="3" id="KW-1185">Reference proteome</keyword>
<evidence type="ECO:0000313" key="3">
    <source>
        <dbReference type="Proteomes" id="UP000681340"/>
    </source>
</evidence>
<dbReference type="InterPro" id="IPR052523">
    <property type="entry name" value="Trichothecene_AcTrans"/>
</dbReference>
<name>A0A919SXY9_9ACTN</name>
<comment type="caution">
    <text evidence="2">The sequence shown here is derived from an EMBL/GenBank/DDBJ whole genome shotgun (WGS) entry which is preliminary data.</text>
</comment>
<accession>A0A919SXY9</accession>
<dbReference type="InterPro" id="IPR000182">
    <property type="entry name" value="GNAT_dom"/>
</dbReference>
<dbReference type="PROSITE" id="PS51186">
    <property type="entry name" value="GNAT"/>
    <property type="match status" value="1"/>
</dbReference>
<dbReference type="AlphaFoldDB" id="A0A919SXY9"/>
<dbReference type="PANTHER" id="PTHR42791:SF1">
    <property type="entry name" value="N-ACETYLTRANSFERASE DOMAIN-CONTAINING PROTEIN"/>
    <property type="match status" value="1"/>
</dbReference>
<dbReference type="SUPFAM" id="SSF55729">
    <property type="entry name" value="Acyl-CoA N-acyltransferases (Nat)"/>
    <property type="match status" value="1"/>
</dbReference>
<dbReference type="PANTHER" id="PTHR42791">
    <property type="entry name" value="GNAT FAMILY ACETYLTRANSFERASE"/>
    <property type="match status" value="1"/>
</dbReference>
<evidence type="ECO:0000259" key="1">
    <source>
        <dbReference type="PROSITE" id="PS51186"/>
    </source>
</evidence>
<gene>
    <name evidence="2" type="ORF">Aau02nite_91990</name>
</gene>
<dbReference type="InterPro" id="IPR016181">
    <property type="entry name" value="Acyl_CoA_acyltransferase"/>
</dbReference>
<proteinExistence type="predicted"/>